<comment type="similarity">
    <text evidence="1">Belongs to the class I-like SAM-binding methyltransferase superfamily. MenG/UbiE family.</text>
</comment>
<dbReference type="NCBIfam" id="TIGR01934">
    <property type="entry name" value="MenG_MenH_UbiE"/>
    <property type="match status" value="1"/>
</dbReference>
<dbReference type="HAMAP" id="MF_01813">
    <property type="entry name" value="MenG_UbiE_methyltr"/>
    <property type="match status" value="1"/>
</dbReference>
<dbReference type="SUPFAM" id="SSF53335">
    <property type="entry name" value="S-adenosyl-L-methionine-dependent methyltransferases"/>
    <property type="match status" value="1"/>
</dbReference>
<proteinExistence type="inferred from homology"/>
<dbReference type="RefSeq" id="WP_049726253.1">
    <property type="nucleotide sequence ID" value="NZ_CP012154.1"/>
</dbReference>
<dbReference type="OrthoDB" id="9808140at2"/>
<comment type="pathway">
    <text evidence="1">Cofactor biosynthesis; ubiquinone biosynthesis.</text>
</comment>
<dbReference type="Gene3D" id="3.40.50.150">
    <property type="entry name" value="Vaccinia Virus protein VP39"/>
    <property type="match status" value="1"/>
</dbReference>
<reference evidence="3" key="1">
    <citation type="submission" date="2015-07" db="EMBL/GenBank/DDBJ databases">
        <authorList>
            <person name="Kim K.M."/>
        </authorList>
    </citation>
    <scope>NUCLEOTIDE SEQUENCE [LARGE SCALE GENOMIC DNA]</scope>
    <source>
        <strain evidence="3">KCTC 42284</strain>
    </source>
</reference>
<comment type="pathway">
    <text evidence="1">Quinol/quinone metabolism; menaquinone biosynthesis; menaquinol from 1,4-dihydroxy-2-naphthoate: step 2/2.</text>
</comment>
<comment type="caution">
    <text evidence="1">Lacks conserved residue(s) required for the propagation of feature annotation.</text>
</comment>
<comment type="function">
    <text evidence="1">Methyltransferase required for the conversion of demethylmenaquinol (DMKH2) to menaquinol (MKH2) and the conversion of 2-polyprenyl-6-methoxy-1,4-benzoquinol (DDMQH2) to 2-polyprenyl-3-methyl-6-methoxy-1,4-benzoquinol (DMQH2).</text>
</comment>
<feature type="binding site" evidence="1">
    <location>
        <position position="67"/>
    </location>
    <ligand>
        <name>S-adenosyl-L-methionine</name>
        <dbReference type="ChEBI" id="CHEBI:59789"/>
    </ligand>
</feature>
<comment type="catalytic activity">
    <reaction evidence="1">
        <text>a 2-methoxy-6-(all-trans-polyprenyl)benzene-1,4-diol + S-adenosyl-L-methionine = a 5-methoxy-2-methyl-3-(all-trans-polyprenyl)benzene-1,4-diol + S-adenosyl-L-homocysteine + H(+)</text>
        <dbReference type="Rhea" id="RHEA:28286"/>
        <dbReference type="Rhea" id="RHEA-COMP:10858"/>
        <dbReference type="Rhea" id="RHEA-COMP:10859"/>
        <dbReference type="ChEBI" id="CHEBI:15378"/>
        <dbReference type="ChEBI" id="CHEBI:57856"/>
        <dbReference type="ChEBI" id="CHEBI:59789"/>
        <dbReference type="ChEBI" id="CHEBI:84166"/>
        <dbReference type="ChEBI" id="CHEBI:84167"/>
        <dbReference type="EC" id="2.1.1.201"/>
    </reaction>
</comment>
<dbReference type="UniPathway" id="UPA00232"/>
<keyword evidence="1 2" id="KW-0489">Methyltransferase</keyword>
<dbReference type="Pfam" id="PF01209">
    <property type="entry name" value="Ubie_methyltran"/>
    <property type="match status" value="1"/>
</dbReference>
<dbReference type="PATRIC" id="fig|1579979.3.peg.2403"/>
<evidence type="ECO:0000256" key="1">
    <source>
        <dbReference type="HAMAP-Rule" id="MF_01813"/>
    </source>
</evidence>
<evidence type="ECO:0000313" key="3">
    <source>
        <dbReference type="Proteomes" id="UP000066624"/>
    </source>
</evidence>
<dbReference type="PROSITE" id="PS01184">
    <property type="entry name" value="UBIE_2"/>
    <property type="match status" value="1"/>
</dbReference>
<comment type="catalytic activity">
    <reaction evidence="1">
        <text>a 2-demethylmenaquinol + S-adenosyl-L-methionine = a menaquinol + S-adenosyl-L-homocysteine + H(+)</text>
        <dbReference type="Rhea" id="RHEA:42640"/>
        <dbReference type="Rhea" id="RHEA-COMP:9539"/>
        <dbReference type="Rhea" id="RHEA-COMP:9563"/>
        <dbReference type="ChEBI" id="CHEBI:15378"/>
        <dbReference type="ChEBI" id="CHEBI:18151"/>
        <dbReference type="ChEBI" id="CHEBI:55437"/>
        <dbReference type="ChEBI" id="CHEBI:57856"/>
        <dbReference type="ChEBI" id="CHEBI:59789"/>
        <dbReference type="EC" id="2.1.1.163"/>
    </reaction>
</comment>
<protein>
    <recommendedName>
        <fullName evidence="1">Ubiquinone/menaquinone biosynthesis C-methyltransferase UbiE</fullName>
        <ecNumber evidence="1">2.1.1.163</ecNumber>
        <ecNumber evidence="1">2.1.1.201</ecNumber>
    </recommendedName>
    <alternativeName>
        <fullName evidence="1">2-methoxy-6-polyprenyl-1,4-benzoquinol methylase</fullName>
    </alternativeName>
    <alternativeName>
        <fullName evidence="1">Demethylmenaquinone methyltransferase</fullName>
    </alternativeName>
</protein>
<dbReference type="GO" id="GO:0032259">
    <property type="term" value="P:methylation"/>
    <property type="evidence" value="ECO:0007669"/>
    <property type="project" value="UniProtKB-KW"/>
</dbReference>
<dbReference type="PROSITE" id="PS01183">
    <property type="entry name" value="UBIE_1"/>
    <property type="match status" value="1"/>
</dbReference>
<gene>
    <name evidence="1" type="primary">ubiE</name>
    <name evidence="2" type="ORF">WM2015_2351</name>
</gene>
<dbReference type="PROSITE" id="PS51608">
    <property type="entry name" value="SAM_MT_UBIE"/>
    <property type="match status" value="1"/>
</dbReference>
<sequence>MTDFGYKEVAPEEKTRLVGKVFTSVASKYDLMNDLMSMGIHRLWKRQFVAGCGIRQGDRLLDLAGGTGDIARLAHKAGARVTVADINHAMLTVGRARMDEAGLVQGFDWLQVNAEALPFADQQFDHVTIAFGLRNVTWRDRALKDMHRVLKPGGRVHILEFSKVGLPALAKLYDGWSFQVLPRLGARIAGDADSYRYLAESIRRFPDQETLAEQMREAGFERVSWQNLSAGICAIHRGAKV</sequence>
<keyword evidence="1" id="KW-0474">Menaquinone biosynthesis</keyword>
<dbReference type="PANTHER" id="PTHR43591:SF24">
    <property type="entry name" value="2-METHOXY-6-POLYPRENYL-1,4-BENZOQUINOL METHYLASE, MITOCHONDRIAL"/>
    <property type="match status" value="1"/>
</dbReference>
<keyword evidence="1" id="KW-0831">Ubiquinone biosynthesis</keyword>
<keyword evidence="1 2" id="KW-0808">Transferase</keyword>
<dbReference type="GO" id="GO:0043770">
    <property type="term" value="F:demethylmenaquinone methyltransferase activity"/>
    <property type="evidence" value="ECO:0007669"/>
    <property type="project" value="UniProtKB-UniRule"/>
</dbReference>
<dbReference type="NCBIfam" id="NF001244">
    <property type="entry name" value="PRK00216.1-5"/>
    <property type="match status" value="1"/>
</dbReference>
<keyword evidence="1" id="KW-0949">S-adenosyl-L-methionine</keyword>
<feature type="binding site" evidence="1">
    <location>
        <begin position="113"/>
        <end position="114"/>
    </location>
    <ligand>
        <name>S-adenosyl-L-methionine</name>
        <dbReference type="ChEBI" id="CHEBI:59789"/>
    </ligand>
</feature>
<evidence type="ECO:0000313" key="2">
    <source>
        <dbReference type="EMBL" id="AKS42714.1"/>
    </source>
</evidence>
<dbReference type="InterPro" id="IPR004033">
    <property type="entry name" value="UbiE/COQ5_MeTrFase"/>
</dbReference>
<organism evidence="2 3">
    <name type="scientific">Wenzhouxiangella marina</name>
    <dbReference type="NCBI Taxonomy" id="1579979"/>
    <lineage>
        <taxon>Bacteria</taxon>
        <taxon>Pseudomonadati</taxon>
        <taxon>Pseudomonadota</taxon>
        <taxon>Gammaproteobacteria</taxon>
        <taxon>Chromatiales</taxon>
        <taxon>Wenzhouxiangellaceae</taxon>
        <taxon>Wenzhouxiangella</taxon>
    </lineage>
</organism>
<dbReference type="InterPro" id="IPR023576">
    <property type="entry name" value="UbiE/COQ5_MeTrFase_CS"/>
</dbReference>
<feature type="binding site" evidence="1">
    <location>
        <position position="85"/>
    </location>
    <ligand>
        <name>S-adenosyl-L-methionine</name>
        <dbReference type="ChEBI" id="CHEBI:59789"/>
    </ligand>
</feature>
<dbReference type="STRING" id="1579979.WM2015_2351"/>
<dbReference type="UniPathway" id="UPA00079">
    <property type="reaction ID" value="UER00169"/>
</dbReference>
<dbReference type="CDD" id="cd02440">
    <property type="entry name" value="AdoMet_MTases"/>
    <property type="match status" value="1"/>
</dbReference>
<dbReference type="InterPro" id="IPR029063">
    <property type="entry name" value="SAM-dependent_MTases_sf"/>
</dbReference>
<name>A0A0K0XYF3_9GAMM</name>
<dbReference type="GO" id="GO:0009060">
    <property type="term" value="P:aerobic respiration"/>
    <property type="evidence" value="ECO:0007669"/>
    <property type="project" value="UniProtKB-UniRule"/>
</dbReference>
<dbReference type="EC" id="2.1.1.163" evidence="1"/>
<dbReference type="KEGG" id="wma:WM2015_2351"/>
<dbReference type="EMBL" id="CP012154">
    <property type="protein sequence ID" value="AKS42714.1"/>
    <property type="molecule type" value="Genomic_DNA"/>
</dbReference>
<dbReference type="EC" id="2.1.1.201" evidence="1"/>
<dbReference type="Proteomes" id="UP000066624">
    <property type="component" value="Chromosome"/>
</dbReference>
<dbReference type="AlphaFoldDB" id="A0A0K0XYF3"/>
<keyword evidence="3" id="KW-1185">Reference proteome</keyword>
<dbReference type="GO" id="GO:0008425">
    <property type="term" value="F:2-methoxy-6-polyprenyl-1,4-benzoquinol methyltransferase activity"/>
    <property type="evidence" value="ECO:0007669"/>
    <property type="project" value="UniProtKB-UniRule"/>
</dbReference>
<keyword evidence="2" id="KW-0830">Ubiquinone</keyword>
<dbReference type="PANTHER" id="PTHR43591">
    <property type="entry name" value="METHYLTRANSFERASE"/>
    <property type="match status" value="1"/>
</dbReference>
<dbReference type="GO" id="GO:0009234">
    <property type="term" value="P:menaquinone biosynthetic process"/>
    <property type="evidence" value="ECO:0007669"/>
    <property type="project" value="UniProtKB-UniRule"/>
</dbReference>
<accession>A0A0K0XYF3</accession>